<gene>
    <name evidence="6" type="ORF">SAMN06893097_1011060</name>
</gene>
<evidence type="ECO:0000313" key="6">
    <source>
        <dbReference type="EMBL" id="SNX95252.1"/>
    </source>
</evidence>
<evidence type="ECO:0000256" key="1">
    <source>
        <dbReference type="ARBA" id="ARBA00022450"/>
    </source>
</evidence>
<feature type="transmembrane region" description="Helical" evidence="4">
    <location>
        <begin position="741"/>
        <end position="764"/>
    </location>
</feature>
<keyword evidence="4" id="KW-1133">Transmembrane helix</keyword>
<keyword evidence="2" id="KW-0597">Phosphoprotein</keyword>
<dbReference type="PANTHER" id="PTHR43300:SF11">
    <property type="entry name" value="ACETYLTRANSFERASE RV3034C-RELATED"/>
    <property type="match status" value="1"/>
</dbReference>
<organism evidence="6 7">
    <name type="scientific">Geodermatophilus sabuli</name>
    <dbReference type="NCBI Taxonomy" id="1564158"/>
    <lineage>
        <taxon>Bacteria</taxon>
        <taxon>Bacillati</taxon>
        <taxon>Actinomycetota</taxon>
        <taxon>Actinomycetes</taxon>
        <taxon>Geodermatophilales</taxon>
        <taxon>Geodermatophilaceae</taxon>
        <taxon>Geodermatophilus</taxon>
    </lineage>
</organism>
<evidence type="ECO:0000256" key="3">
    <source>
        <dbReference type="SAM" id="MobiDB-lite"/>
    </source>
</evidence>
<dbReference type="PROSITE" id="PS50075">
    <property type="entry name" value="CARRIER"/>
    <property type="match status" value="2"/>
</dbReference>
<feature type="compositionally biased region" description="Pro residues" evidence="3">
    <location>
        <begin position="928"/>
        <end position="942"/>
    </location>
</feature>
<feature type="transmembrane region" description="Helical" evidence="4">
    <location>
        <begin position="494"/>
        <end position="516"/>
    </location>
</feature>
<dbReference type="InterPro" id="IPR009081">
    <property type="entry name" value="PP-bd_ACP"/>
</dbReference>
<dbReference type="InterPro" id="IPR036736">
    <property type="entry name" value="ACP-like_sf"/>
</dbReference>
<feature type="region of interest" description="Disordered" evidence="3">
    <location>
        <begin position="907"/>
        <end position="963"/>
    </location>
</feature>
<dbReference type="InterPro" id="IPR020806">
    <property type="entry name" value="PKS_PP-bd"/>
</dbReference>
<keyword evidence="4" id="KW-0812">Transmembrane</keyword>
<feature type="transmembrane region" description="Helical" evidence="4">
    <location>
        <begin position="713"/>
        <end position="735"/>
    </location>
</feature>
<evidence type="ECO:0000259" key="5">
    <source>
        <dbReference type="PROSITE" id="PS50075"/>
    </source>
</evidence>
<feature type="compositionally biased region" description="Low complexity" evidence="3">
    <location>
        <begin position="913"/>
        <end position="927"/>
    </location>
</feature>
<dbReference type="GO" id="GO:0031177">
    <property type="term" value="F:phosphopantetheine binding"/>
    <property type="evidence" value="ECO:0007669"/>
    <property type="project" value="InterPro"/>
</dbReference>
<dbReference type="NCBIfam" id="TIGR02353">
    <property type="entry name" value="NRPS_term_dom"/>
    <property type="match status" value="1"/>
</dbReference>
<sequence>MLRETADLMTAGSTPSPLHPGPVPTPTEQEFARVLAQVLQVDSVPADGHFFEDLGADSMLMARFCARVRKHPDLPSVSMKEVYEHPTIRDLATALAPAPPPAPATAGPVESGLAEVLSAVVDRPVTPDSHFFEDLGADSMLMARFCARVRKHPDLPSVSMKEVYEHPTIRGLATALAPAPAAAVAPAPAPVPAPIPIPEPANGAPPAGALRYALVGLLQLLAFLAYSGVVAVVASTGFDWISDGHDLVSEYLRAVVFGGLTLLGIIVTPIVAKWVLIGRWTPREIPVWSLAYVRFWVVKTLVRVNPLVLLFGGSPIHVLYLRALGARIGRGVTILAKQVPVATDLLTIGDHTVVRRESALPGYRAHAGHIQIGPVTIGRDVLVGEATVLDIDTSIGDGAQLGLRSTLQRGQAVPAGEHWHGNPARRTDVDYRVVPPATCGTRRRVVYSLWQVLTVCLVTLPLGIGGIAMLLLAWPEIGALLDAGPLAFTDPSFYLHAAEVSAVLSLGSVLVGLLLATTLPRVLNLAIDPDRVYPLYGFHYALHRGITRLTNRKALTGLFGDSSYIVHYLQWIGYDLSEVEQTGSNFGTNVTHESPYHVTVGTGTMVADGLTVANADYSATSFRVSRATIGPRSFLGNGIIYPPQSRMGENCLLATKVQLPVEGPVRNDVGLLGSPAFEIPRSVERDGTFDHYKGEQELPGRLAAKNGYNLRTIALVLLVRWASYLGFTLLGLAAADLHHSLGAGSVFAAELGAVLFTIGFGVFVERANLRFGRLRPQFCSIYEPYFWWHERYWKLLWNPALFNGTPMKGLMWRLVGVRVGRRLFDDGADIPERTLVTIGDDCTLNAATWLQAHSQEDGAFKSDTITLGNGVTVGLAAWTHYGVVLGDGAVLAADSFLMKGEEIPAGEHWGGNPAQELPEVPAALPAATPRPLPAAALPPPRTEPILQASSGRASARPLTPTPR</sequence>
<dbReference type="PANTHER" id="PTHR43300">
    <property type="entry name" value="ACETYLTRANSFERASE"/>
    <property type="match status" value="1"/>
</dbReference>
<dbReference type="Gene3D" id="1.10.1200.10">
    <property type="entry name" value="ACP-like"/>
    <property type="match status" value="2"/>
</dbReference>
<feature type="transmembrane region" description="Helical" evidence="4">
    <location>
        <begin position="452"/>
        <end position="474"/>
    </location>
</feature>
<dbReference type="EMBL" id="OBDO01000001">
    <property type="protein sequence ID" value="SNX95252.1"/>
    <property type="molecule type" value="Genomic_DNA"/>
</dbReference>
<keyword evidence="4" id="KW-0472">Membrane</keyword>
<dbReference type="OrthoDB" id="2472181at2"/>
<evidence type="ECO:0000313" key="7">
    <source>
        <dbReference type="Proteomes" id="UP000219514"/>
    </source>
</evidence>
<feature type="domain" description="Carrier" evidence="5">
    <location>
        <begin position="103"/>
        <end position="180"/>
    </location>
</feature>
<feature type="domain" description="Carrier" evidence="5">
    <location>
        <begin position="22"/>
        <end position="99"/>
    </location>
</feature>
<name>A0A285E840_9ACTN</name>
<keyword evidence="7" id="KW-1185">Reference proteome</keyword>
<dbReference type="AlphaFoldDB" id="A0A285E840"/>
<reference evidence="6 7" key="1">
    <citation type="submission" date="2017-09" db="EMBL/GenBank/DDBJ databases">
        <authorList>
            <person name="Ehlers B."/>
            <person name="Leendertz F.H."/>
        </authorList>
    </citation>
    <scope>NUCLEOTIDE SEQUENCE [LARGE SCALE GENOMIC DNA]</scope>
    <source>
        <strain evidence="6 7">DSM 46844</strain>
    </source>
</reference>
<protein>
    <recommendedName>
        <fullName evidence="5">Carrier domain-containing protein</fullName>
    </recommendedName>
</protein>
<dbReference type="InterPro" id="IPR012728">
    <property type="entry name" value="Pls/PosA_C"/>
</dbReference>
<feature type="transmembrane region" description="Helical" evidence="4">
    <location>
        <begin position="212"/>
        <end position="234"/>
    </location>
</feature>
<proteinExistence type="predicted"/>
<keyword evidence="1" id="KW-0596">Phosphopantetheine</keyword>
<feature type="transmembrane region" description="Helical" evidence="4">
    <location>
        <begin position="254"/>
        <end position="276"/>
    </location>
</feature>
<feature type="region of interest" description="Disordered" evidence="3">
    <location>
        <begin position="1"/>
        <end position="27"/>
    </location>
</feature>
<dbReference type="InterPro" id="IPR050179">
    <property type="entry name" value="Trans_hexapeptide_repeat"/>
</dbReference>
<dbReference type="Pfam" id="PF00550">
    <property type="entry name" value="PP-binding"/>
    <property type="match status" value="2"/>
</dbReference>
<evidence type="ECO:0000256" key="2">
    <source>
        <dbReference type="ARBA" id="ARBA00022553"/>
    </source>
</evidence>
<dbReference type="InterPro" id="IPR011004">
    <property type="entry name" value="Trimer_LpxA-like_sf"/>
</dbReference>
<accession>A0A285E840</accession>
<dbReference type="Gene3D" id="2.160.10.10">
    <property type="entry name" value="Hexapeptide repeat proteins"/>
    <property type="match status" value="2"/>
</dbReference>
<dbReference type="SUPFAM" id="SSF47336">
    <property type="entry name" value="ACP-like"/>
    <property type="match status" value="2"/>
</dbReference>
<evidence type="ECO:0000256" key="4">
    <source>
        <dbReference type="SAM" id="Phobius"/>
    </source>
</evidence>
<dbReference type="SMART" id="SM00823">
    <property type="entry name" value="PKS_PP"/>
    <property type="match status" value="2"/>
</dbReference>
<dbReference type="Proteomes" id="UP000219514">
    <property type="component" value="Unassembled WGS sequence"/>
</dbReference>
<dbReference type="SUPFAM" id="SSF51161">
    <property type="entry name" value="Trimeric LpxA-like enzymes"/>
    <property type="match status" value="2"/>
</dbReference>